<keyword evidence="3" id="KW-1185">Reference proteome</keyword>
<proteinExistence type="predicted"/>
<feature type="compositionally biased region" description="Polar residues" evidence="1">
    <location>
        <begin position="63"/>
        <end position="73"/>
    </location>
</feature>
<name>A0ABN9U807_9DINO</name>
<dbReference type="Proteomes" id="UP001189429">
    <property type="component" value="Unassembled WGS sequence"/>
</dbReference>
<feature type="compositionally biased region" description="Low complexity" evidence="1">
    <location>
        <begin position="140"/>
        <end position="176"/>
    </location>
</feature>
<feature type="region of interest" description="Disordered" evidence="1">
    <location>
        <begin position="123"/>
        <end position="271"/>
    </location>
</feature>
<dbReference type="EMBL" id="CAUYUJ010015492">
    <property type="protein sequence ID" value="CAK0854632.1"/>
    <property type="molecule type" value="Genomic_DNA"/>
</dbReference>
<comment type="caution">
    <text evidence="2">The sequence shown here is derived from an EMBL/GenBank/DDBJ whole genome shotgun (WGS) entry which is preliminary data.</text>
</comment>
<gene>
    <name evidence="2" type="ORF">PCOR1329_LOCUS45658</name>
</gene>
<feature type="region of interest" description="Disordered" evidence="1">
    <location>
        <begin position="63"/>
        <end position="92"/>
    </location>
</feature>
<accession>A0ABN9U807</accession>
<feature type="compositionally biased region" description="Low complexity" evidence="1">
    <location>
        <begin position="235"/>
        <end position="247"/>
    </location>
</feature>
<evidence type="ECO:0000256" key="1">
    <source>
        <dbReference type="SAM" id="MobiDB-lite"/>
    </source>
</evidence>
<sequence length="271" mass="27932">MRRPNERAIASEMLRRGISGKTASVTTRPCLSTCLGPASEFTTINTPNAIAMWGSNSTARMTADSTQEASTGWPTEPAQKATSAGGQLFPPPNLSQGVGNCLPTCLGPGEPLPAGLAPLDRASASRCAAPRRPRRRGAPPHRALPAAAVASRRASETKAGAAGGTTTCFGATASTTIPAATLPPLREAGMRASRSGPASARGKRQEPARGQQLADRGDDPCAPRASARPQGRFQGSSRPSPGCSPRRCVPDPQGLQPPPRSGPPRRRAAPL</sequence>
<reference evidence="2" key="1">
    <citation type="submission" date="2023-10" db="EMBL/GenBank/DDBJ databases">
        <authorList>
            <person name="Chen Y."/>
            <person name="Shah S."/>
            <person name="Dougan E. K."/>
            <person name="Thang M."/>
            <person name="Chan C."/>
        </authorList>
    </citation>
    <scope>NUCLEOTIDE SEQUENCE [LARGE SCALE GENOMIC DNA]</scope>
</reference>
<protein>
    <submittedName>
        <fullName evidence="2">Uncharacterized protein</fullName>
    </submittedName>
</protein>
<evidence type="ECO:0000313" key="3">
    <source>
        <dbReference type="Proteomes" id="UP001189429"/>
    </source>
</evidence>
<evidence type="ECO:0000313" key="2">
    <source>
        <dbReference type="EMBL" id="CAK0854632.1"/>
    </source>
</evidence>
<feature type="compositionally biased region" description="Basic residues" evidence="1">
    <location>
        <begin position="129"/>
        <end position="139"/>
    </location>
</feature>
<organism evidence="2 3">
    <name type="scientific">Prorocentrum cordatum</name>
    <dbReference type="NCBI Taxonomy" id="2364126"/>
    <lineage>
        <taxon>Eukaryota</taxon>
        <taxon>Sar</taxon>
        <taxon>Alveolata</taxon>
        <taxon>Dinophyceae</taxon>
        <taxon>Prorocentrales</taxon>
        <taxon>Prorocentraceae</taxon>
        <taxon>Prorocentrum</taxon>
    </lineage>
</organism>